<feature type="transmembrane region" description="Helical" evidence="5">
    <location>
        <begin position="41"/>
        <end position="58"/>
    </location>
</feature>
<dbReference type="Gene3D" id="1.20.1510.10">
    <property type="entry name" value="Cation efflux protein transmembrane domain"/>
    <property type="match status" value="1"/>
</dbReference>
<organism evidence="7 8">
    <name type="scientific">Alkalibacter rhizosphaerae</name>
    <dbReference type="NCBI Taxonomy" id="2815577"/>
    <lineage>
        <taxon>Bacteria</taxon>
        <taxon>Bacillati</taxon>
        <taxon>Bacillota</taxon>
        <taxon>Clostridia</taxon>
        <taxon>Eubacteriales</taxon>
        <taxon>Eubacteriaceae</taxon>
        <taxon>Alkalibacter</taxon>
    </lineage>
</organism>
<gene>
    <name evidence="7" type="ORF">J0B03_10635</name>
</gene>
<evidence type="ECO:0000256" key="3">
    <source>
        <dbReference type="ARBA" id="ARBA00022989"/>
    </source>
</evidence>
<dbReference type="RefSeq" id="WP_207299580.1">
    <property type="nucleotide sequence ID" value="NZ_CP071444.1"/>
</dbReference>
<dbReference type="AlphaFoldDB" id="A0A974XH59"/>
<keyword evidence="2 5" id="KW-0812">Transmembrane</keyword>
<proteinExistence type="predicted"/>
<keyword evidence="4 5" id="KW-0472">Membrane</keyword>
<evidence type="ECO:0000313" key="8">
    <source>
        <dbReference type="Proteomes" id="UP000663499"/>
    </source>
</evidence>
<keyword evidence="8" id="KW-1185">Reference proteome</keyword>
<reference evidence="7" key="1">
    <citation type="submission" date="2021-03" db="EMBL/GenBank/DDBJ databases">
        <title>Alkalibacter marinus sp. nov., isolated from tidal flat sediment.</title>
        <authorList>
            <person name="Namirimu T."/>
            <person name="Yang J.-A."/>
            <person name="Yang S.-H."/>
            <person name="Kim Y.-J."/>
            <person name="Kwon K.K."/>
        </authorList>
    </citation>
    <scope>NUCLEOTIDE SEQUENCE</scope>
    <source>
        <strain evidence="7">ES005</strain>
    </source>
</reference>
<comment type="subcellular location">
    <subcellularLocation>
        <location evidence="1">Membrane</location>
        <topology evidence="1">Multi-pass membrane protein</topology>
    </subcellularLocation>
</comment>
<evidence type="ECO:0000256" key="5">
    <source>
        <dbReference type="SAM" id="Phobius"/>
    </source>
</evidence>
<protein>
    <submittedName>
        <fullName evidence="7">Cation transporter</fullName>
    </submittedName>
</protein>
<dbReference type="GO" id="GO:0008324">
    <property type="term" value="F:monoatomic cation transmembrane transporter activity"/>
    <property type="evidence" value="ECO:0007669"/>
    <property type="project" value="InterPro"/>
</dbReference>
<dbReference type="InterPro" id="IPR027469">
    <property type="entry name" value="Cation_efflux_TMD_sf"/>
</dbReference>
<sequence>MSKKKSGEGTLLASVLLSAPGPLVVGLGLLVGRSATQLADFIRRSAELVAIVVSWIVFRKIRKEGTMDIVRKRKLERWSNIAVGTAMVLSGGAMLMVALLLTSTEKGNVIPGLVIAVLGVITNTWFFFRYRSMDRKTPNRIFQVQSRLYLAKSLVDGCVVIALGVIVIMPNARFTGYVDVVGSAVVALYLIANGLLTIRGKNLETVGSSGSS</sequence>
<evidence type="ECO:0000256" key="2">
    <source>
        <dbReference type="ARBA" id="ARBA00022692"/>
    </source>
</evidence>
<feature type="transmembrane region" description="Helical" evidence="5">
    <location>
        <begin position="149"/>
        <end position="168"/>
    </location>
</feature>
<feature type="transmembrane region" description="Helical" evidence="5">
    <location>
        <begin position="109"/>
        <end position="128"/>
    </location>
</feature>
<dbReference type="Pfam" id="PF01545">
    <property type="entry name" value="Cation_efflux"/>
    <property type="match status" value="1"/>
</dbReference>
<dbReference type="SUPFAM" id="SSF161111">
    <property type="entry name" value="Cation efflux protein transmembrane domain-like"/>
    <property type="match status" value="1"/>
</dbReference>
<dbReference type="EMBL" id="CP071444">
    <property type="protein sequence ID" value="QSX08238.1"/>
    <property type="molecule type" value="Genomic_DNA"/>
</dbReference>
<name>A0A974XH59_9FIRM</name>
<evidence type="ECO:0000256" key="1">
    <source>
        <dbReference type="ARBA" id="ARBA00004141"/>
    </source>
</evidence>
<dbReference type="InterPro" id="IPR058533">
    <property type="entry name" value="Cation_efflux_TM"/>
</dbReference>
<dbReference type="GO" id="GO:0016020">
    <property type="term" value="C:membrane"/>
    <property type="evidence" value="ECO:0007669"/>
    <property type="project" value="UniProtKB-SubCell"/>
</dbReference>
<accession>A0A974XH59</accession>
<feature type="transmembrane region" description="Helical" evidence="5">
    <location>
        <begin position="12"/>
        <end position="35"/>
    </location>
</feature>
<feature type="transmembrane region" description="Helical" evidence="5">
    <location>
        <begin position="174"/>
        <end position="192"/>
    </location>
</feature>
<evidence type="ECO:0000256" key="4">
    <source>
        <dbReference type="ARBA" id="ARBA00023136"/>
    </source>
</evidence>
<keyword evidence="3 5" id="KW-1133">Transmembrane helix</keyword>
<evidence type="ECO:0000259" key="6">
    <source>
        <dbReference type="Pfam" id="PF01545"/>
    </source>
</evidence>
<feature type="transmembrane region" description="Helical" evidence="5">
    <location>
        <begin position="78"/>
        <end position="103"/>
    </location>
</feature>
<dbReference type="KEGG" id="alka:J0B03_10635"/>
<evidence type="ECO:0000313" key="7">
    <source>
        <dbReference type="EMBL" id="QSX08238.1"/>
    </source>
</evidence>
<feature type="domain" description="Cation efflux protein transmembrane" evidence="6">
    <location>
        <begin position="26"/>
        <end position="199"/>
    </location>
</feature>
<dbReference type="Proteomes" id="UP000663499">
    <property type="component" value="Chromosome"/>
</dbReference>